<sequence>MSSQLISSSADATDIIVIDLEDLSTNLNNFPVADDCTGRGHFLPALHECIDLVKNSLEGNPATITAFKRMFAKSGEVLAPQHQDVPDCEWRSFYGPLYDTTRESKYKPHLFDGQGRPREPTPPPPALPEYIDDQISVEYPTGKIEWMDVKSGDARLEQMVAARETALKLGSTIWRPILPPPEPKPTLVVDTPEGRWLMPPRSGGEYRERVGAWAQETNARRERDGIAERVDGEFDAQAVEQARLEELERKQKESEERNREFTETVDPDEDRQAWKEAMGFIPSKKRRISPTQSTSRALTPTQDLPSPPLSTDMPALRSNAVTSSVEGSSTSSPQPPVTTEVEVKDETQPPEFQSTLKRKLRSLDTKEEPSEATVPLSTEDRAIKPLPRHLRGETAGVKIEDTPEPAGSPSRKRAREETKEEEDAVLTPSKKARSIKPIPSSKAARSASPTGVPISSLEPAPRLIPLESKSATSTSLPSTPQRTRKSVRASASPNEKEPTRRSARIRDSAKKATPTK</sequence>
<evidence type="ECO:0000313" key="3">
    <source>
        <dbReference type="Proteomes" id="UP000054270"/>
    </source>
</evidence>
<feature type="compositionally biased region" description="Basic and acidic residues" evidence="1">
    <location>
        <begin position="247"/>
        <end position="262"/>
    </location>
</feature>
<feature type="compositionally biased region" description="Polar residues" evidence="1">
    <location>
        <begin position="289"/>
        <end position="304"/>
    </location>
</feature>
<organism evidence="2 3">
    <name type="scientific">Hypholoma sublateritium (strain FD-334 SS-4)</name>
    <dbReference type="NCBI Taxonomy" id="945553"/>
    <lineage>
        <taxon>Eukaryota</taxon>
        <taxon>Fungi</taxon>
        <taxon>Dikarya</taxon>
        <taxon>Basidiomycota</taxon>
        <taxon>Agaricomycotina</taxon>
        <taxon>Agaricomycetes</taxon>
        <taxon>Agaricomycetidae</taxon>
        <taxon>Agaricales</taxon>
        <taxon>Agaricineae</taxon>
        <taxon>Strophariaceae</taxon>
        <taxon>Hypholoma</taxon>
    </lineage>
</organism>
<name>A0A0D2NLR2_HYPSF</name>
<keyword evidence="3" id="KW-1185">Reference proteome</keyword>
<feature type="compositionally biased region" description="Basic and acidic residues" evidence="1">
    <location>
        <begin position="106"/>
        <end position="119"/>
    </location>
</feature>
<feature type="compositionally biased region" description="Polar residues" evidence="1">
    <location>
        <begin position="469"/>
        <end position="481"/>
    </location>
</feature>
<accession>A0A0D2NLR2</accession>
<feature type="region of interest" description="Disordered" evidence="1">
    <location>
        <begin position="106"/>
        <end position="126"/>
    </location>
</feature>
<dbReference type="EMBL" id="KN817573">
    <property type="protein sequence ID" value="KJA19834.1"/>
    <property type="molecule type" value="Genomic_DNA"/>
</dbReference>
<reference evidence="3" key="1">
    <citation type="submission" date="2014-04" db="EMBL/GenBank/DDBJ databases">
        <title>Evolutionary Origins and Diversification of the Mycorrhizal Mutualists.</title>
        <authorList>
            <consortium name="DOE Joint Genome Institute"/>
            <consortium name="Mycorrhizal Genomics Consortium"/>
            <person name="Kohler A."/>
            <person name="Kuo A."/>
            <person name="Nagy L.G."/>
            <person name="Floudas D."/>
            <person name="Copeland A."/>
            <person name="Barry K.W."/>
            <person name="Cichocki N."/>
            <person name="Veneault-Fourrey C."/>
            <person name="LaButti K."/>
            <person name="Lindquist E.A."/>
            <person name="Lipzen A."/>
            <person name="Lundell T."/>
            <person name="Morin E."/>
            <person name="Murat C."/>
            <person name="Riley R."/>
            <person name="Ohm R."/>
            <person name="Sun H."/>
            <person name="Tunlid A."/>
            <person name="Henrissat B."/>
            <person name="Grigoriev I.V."/>
            <person name="Hibbett D.S."/>
            <person name="Martin F."/>
        </authorList>
    </citation>
    <scope>NUCLEOTIDE SEQUENCE [LARGE SCALE GENOMIC DNA]</scope>
    <source>
        <strain evidence="3">FD-334 SS-4</strain>
    </source>
</reference>
<dbReference type="Proteomes" id="UP000054270">
    <property type="component" value="Unassembled WGS sequence"/>
</dbReference>
<feature type="compositionally biased region" description="Basic and acidic residues" evidence="1">
    <location>
        <begin position="494"/>
        <end position="510"/>
    </location>
</feature>
<feature type="compositionally biased region" description="Low complexity" evidence="1">
    <location>
        <begin position="321"/>
        <end position="332"/>
    </location>
</feature>
<evidence type="ECO:0000256" key="1">
    <source>
        <dbReference type="SAM" id="MobiDB-lite"/>
    </source>
</evidence>
<gene>
    <name evidence="2" type="ORF">HYPSUDRAFT_56408</name>
</gene>
<protein>
    <submittedName>
        <fullName evidence="2">Uncharacterized protein</fullName>
    </submittedName>
</protein>
<proteinExistence type="predicted"/>
<evidence type="ECO:0000313" key="2">
    <source>
        <dbReference type="EMBL" id="KJA19834.1"/>
    </source>
</evidence>
<feature type="region of interest" description="Disordered" evidence="1">
    <location>
        <begin position="247"/>
        <end position="516"/>
    </location>
</feature>
<dbReference type="AlphaFoldDB" id="A0A0D2NLR2"/>